<gene>
    <name evidence="1" type="ORF">K8V42_09315</name>
</gene>
<sequence length="203" mass="23120">MKFKTVVFLMIVLSIVTGCSIKEEINEAQRIVSLEDEVNRERFSEEDQAIKDELMLTSGVFQFNISQYLKFIEKDSSISMEKRSNNGFDEYRIIYAGGDVIENITAKVDENYPISYSVDVIGTSEKIANTNVTPAELAFNLVSNFLMDAQITNKPLEMVINYNPKKQGEYKITENVILIVEEGEGQEEDKGLIFKLMITRTTE</sequence>
<name>A0A9E4A3H9_9ENTE</name>
<proteinExistence type="predicted"/>
<evidence type="ECO:0008006" key="3">
    <source>
        <dbReference type="Google" id="ProtNLM"/>
    </source>
</evidence>
<protein>
    <recommendedName>
        <fullName evidence="3">Lipoprotein</fullName>
    </recommendedName>
</protein>
<reference evidence="1" key="2">
    <citation type="submission" date="2021-11" db="EMBL/GenBank/DDBJ databases">
        <authorList>
            <person name="Gilroy R."/>
        </authorList>
    </citation>
    <scope>NUCLEOTIDE SEQUENCE</scope>
    <source>
        <strain evidence="1">150</strain>
    </source>
</reference>
<comment type="caution">
    <text evidence="1">The sequence shown here is derived from an EMBL/GenBank/DDBJ whole genome shotgun (WGS) entry which is preliminary data.</text>
</comment>
<evidence type="ECO:0000313" key="1">
    <source>
        <dbReference type="EMBL" id="MCC9274474.1"/>
    </source>
</evidence>
<dbReference type="AlphaFoldDB" id="A0A9E4A3H9"/>
<evidence type="ECO:0000313" key="2">
    <source>
        <dbReference type="Proteomes" id="UP000813384"/>
    </source>
</evidence>
<reference evidence="1" key="1">
    <citation type="journal article" date="2021" name="PeerJ">
        <title>Extensive microbial diversity within the chicken gut microbiome revealed by metagenomics and culture.</title>
        <authorList>
            <person name="Gilroy R."/>
            <person name="Ravi A."/>
            <person name="Getino M."/>
            <person name="Pursley I."/>
            <person name="Horton D.L."/>
            <person name="Alikhan N.F."/>
            <person name="Baker D."/>
            <person name="Gharbi K."/>
            <person name="Hall N."/>
            <person name="Watson M."/>
            <person name="Adriaenssens E.M."/>
            <person name="Foster-Nyarko E."/>
            <person name="Jarju S."/>
            <person name="Secka A."/>
            <person name="Antonio M."/>
            <person name="Oren A."/>
            <person name="Chaudhuri R.R."/>
            <person name="La Ragione R."/>
            <person name="Hildebrand F."/>
            <person name="Pallen M.J."/>
        </authorList>
    </citation>
    <scope>NUCLEOTIDE SEQUENCE</scope>
    <source>
        <strain evidence="1">150</strain>
    </source>
</reference>
<dbReference type="Proteomes" id="UP000813384">
    <property type="component" value="Unassembled WGS sequence"/>
</dbReference>
<organism evidence="1 2">
    <name type="scientific">Enterococcus aquimarinus</name>
    <dbReference type="NCBI Taxonomy" id="328396"/>
    <lineage>
        <taxon>Bacteria</taxon>
        <taxon>Bacillati</taxon>
        <taxon>Bacillota</taxon>
        <taxon>Bacilli</taxon>
        <taxon>Lactobacillales</taxon>
        <taxon>Enterococcaceae</taxon>
        <taxon>Enterococcus</taxon>
    </lineage>
</organism>
<accession>A0A9E4A3H9</accession>
<dbReference type="EMBL" id="JAJJVO010000139">
    <property type="protein sequence ID" value="MCC9274474.1"/>
    <property type="molecule type" value="Genomic_DNA"/>
</dbReference>
<dbReference type="PROSITE" id="PS51257">
    <property type="entry name" value="PROKAR_LIPOPROTEIN"/>
    <property type="match status" value="1"/>
</dbReference>